<comment type="caution">
    <text evidence="2">The sequence shown here is derived from an EMBL/GenBank/DDBJ whole genome shotgun (WGS) entry which is preliminary data.</text>
</comment>
<organism evidence="2 3">
    <name type="scientific">Solanum commersonii</name>
    <name type="common">Commerson's wild potato</name>
    <name type="synonym">Commerson's nightshade</name>
    <dbReference type="NCBI Taxonomy" id="4109"/>
    <lineage>
        <taxon>Eukaryota</taxon>
        <taxon>Viridiplantae</taxon>
        <taxon>Streptophyta</taxon>
        <taxon>Embryophyta</taxon>
        <taxon>Tracheophyta</taxon>
        <taxon>Spermatophyta</taxon>
        <taxon>Magnoliopsida</taxon>
        <taxon>eudicotyledons</taxon>
        <taxon>Gunneridae</taxon>
        <taxon>Pentapetalae</taxon>
        <taxon>asterids</taxon>
        <taxon>lamiids</taxon>
        <taxon>Solanales</taxon>
        <taxon>Solanaceae</taxon>
        <taxon>Solanoideae</taxon>
        <taxon>Solaneae</taxon>
        <taxon>Solanum</taxon>
    </lineage>
</organism>
<reference evidence="2 3" key="1">
    <citation type="submission" date="2020-09" db="EMBL/GenBank/DDBJ databases">
        <title>De no assembly of potato wild relative species, Solanum commersonii.</title>
        <authorList>
            <person name="Cho K."/>
        </authorList>
    </citation>
    <scope>NUCLEOTIDE SEQUENCE [LARGE SCALE GENOMIC DNA]</scope>
    <source>
        <strain evidence="2">LZ3.2</strain>
        <tissue evidence="2">Leaf</tissue>
    </source>
</reference>
<evidence type="ECO:0000313" key="3">
    <source>
        <dbReference type="Proteomes" id="UP000824120"/>
    </source>
</evidence>
<gene>
    <name evidence="2" type="ORF">H5410_035805</name>
</gene>
<keyword evidence="1" id="KW-0812">Transmembrane</keyword>
<dbReference type="Proteomes" id="UP000824120">
    <property type="component" value="Chromosome 7"/>
</dbReference>
<evidence type="ECO:0000313" key="2">
    <source>
        <dbReference type="EMBL" id="KAG5594573.1"/>
    </source>
</evidence>
<keyword evidence="3" id="KW-1185">Reference proteome</keyword>
<protein>
    <submittedName>
        <fullName evidence="2">Uncharacterized protein</fullName>
    </submittedName>
</protein>
<evidence type="ECO:0000256" key="1">
    <source>
        <dbReference type="SAM" id="Phobius"/>
    </source>
</evidence>
<keyword evidence="1" id="KW-1133">Transmembrane helix</keyword>
<keyword evidence="1" id="KW-0472">Membrane</keyword>
<accession>A0A9J5Y2X9</accession>
<dbReference type="EMBL" id="JACXVP010000007">
    <property type="protein sequence ID" value="KAG5594573.1"/>
    <property type="molecule type" value="Genomic_DNA"/>
</dbReference>
<proteinExistence type="predicted"/>
<name>A0A9J5Y2X9_SOLCO</name>
<sequence length="152" mass="17068">MARVEEFSLGSLEELVPSSPRAVQYNIICTTIPKQTHMYVVFLQRRTRPILQQIQREPSDKYVNQPSPAAKSNPRIADLATQIGFAFLVSLRTKDHTRINRWNDLLIASSFASKSSGSPHFSIGLGDIQMCVAFRIATISVAIHIGLSFFYK</sequence>
<feature type="transmembrane region" description="Helical" evidence="1">
    <location>
        <begin position="132"/>
        <end position="151"/>
    </location>
</feature>
<dbReference type="AlphaFoldDB" id="A0A9J5Y2X9"/>